<accession>A0A175RFQ2</accession>
<keyword evidence="5" id="KW-1185">Reference proteome</keyword>
<proteinExistence type="predicted"/>
<protein>
    <submittedName>
        <fullName evidence="2">Uncharacterized protein</fullName>
    </submittedName>
</protein>
<dbReference type="AlphaFoldDB" id="A0A175RFQ2"/>
<dbReference type="EMBL" id="LDQA01000017">
    <property type="protein sequence ID" value="KTR06549.1"/>
    <property type="molecule type" value="Genomic_DNA"/>
</dbReference>
<comment type="caution">
    <text evidence="2">The sequence shown here is derived from an EMBL/GenBank/DDBJ whole genome shotgun (WGS) entry which is preliminary data.</text>
</comment>
<evidence type="ECO:0000256" key="1">
    <source>
        <dbReference type="SAM" id="MobiDB-lite"/>
    </source>
</evidence>
<name>A0A175RFQ2_9HYPH</name>
<dbReference type="PATRIC" id="fig|401562.3.peg.3124"/>
<dbReference type="Proteomes" id="UP000078529">
    <property type="component" value="Unassembled WGS sequence"/>
</dbReference>
<organism evidence="2 4">
    <name type="scientific">Aureimonas ureilytica</name>
    <dbReference type="NCBI Taxonomy" id="401562"/>
    <lineage>
        <taxon>Bacteria</taxon>
        <taxon>Pseudomonadati</taxon>
        <taxon>Pseudomonadota</taxon>
        <taxon>Alphaproteobacteria</taxon>
        <taxon>Hyphomicrobiales</taxon>
        <taxon>Aurantimonadaceae</taxon>
        <taxon>Aureimonas</taxon>
    </lineage>
</organism>
<feature type="region of interest" description="Disordered" evidence="1">
    <location>
        <begin position="1"/>
        <end position="32"/>
    </location>
</feature>
<dbReference type="EMBL" id="LDPZ01000004">
    <property type="protein sequence ID" value="KTQ98205.1"/>
    <property type="molecule type" value="Genomic_DNA"/>
</dbReference>
<evidence type="ECO:0000313" key="2">
    <source>
        <dbReference type="EMBL" id="KTQ98205.1"/>
    </source>
</evidence>
<evidence type="ECO:0000313" key="3">
    <source>
        <dbReference type="EMBL" id="KTR06549.1"/>
    </source>
</evidence>
<evidence type="ECO:0000313" key="5">
    <source>
        <dbReference type="Proteomes" id="UP000078529"/>
    </source>
</evidence>
<sequence length="110" mass="12592">MNRICRDRHDRVRASYEVETPSPQTPLDAHASLRPGHFDRLRVAEVSRRDDLLMPTSLRRLDRLTDGQYEPTSRSLSERLEARQRMAPVIAMPRVIDISAVQSALRGSVD</sequence>
<reference evidence="4 5" key="1">
    <citation type="journal article" date="2016" name="Front. Microbiol.">
        <title>Genomic Resource of Rice Seed Associated Bacteria.</title>
        <authorList>
            <person name="Midha S."/>
            <person name="Bansal K."/>
            <person name="Sharma S."/>
            <person name="Kumar N."/>
            <person name="Patil P.P."/>
            <person name="Chaudhry V."/>
            <person name="Patil P.B."/>
        </authorList>
    </citation>
    <scope>NUCLEOTIDE SEQUENCE [LARGE SCALE GENOMIC DNA]</scope>
    <source>
        <strain evidence="2 4">NS226</strain>
        <strain evidence="3 5">NS365</strain>
    </source>
</reference>
<evidence type="ECO:0000313" key="4">
    <source>
        <dbReference type="Proteomes" id="UP000078272"/>
    </source>
</evidence>
<dbReference type="Proteomes" id="UP000078272">
    <property type="component" value="Unassembled WGS sequence"/>
</dbReference>
<gene>
    <name evidence="2" type="ORF">NS226_01225</name>
    <name evidence="3" type="ORF">NS365_07225</name>
</gene>
<feature type="compositionally biased region" description="Basic and acidic residues" evidence="1">
    <location>
        <begin position="1"/>
        <end position="16"/>
    </location>
</feature>